<evidence type="ECO:0000259" key="2">
    <source>
        <dbReference type="PROSITE" id="PS50263"/>
    </source>
</evidence>
<dbReference type="Pfam" id="PF00795">
    <property type="entry name" value="CN_hydrolase"/>
    <property type="match status" value="1"/>
</dbReference>
<organism evidence="3 4">
    <name type="scientific">Limibacillus halophilus</name>
    <dbReference type="NCBI Taxonomy" id="1579333"/>
    <lineage>
        <taxon>Bacteria</taxon>
        <taxon>Pseudomonadati</taxon>
        <taxon>Pseudomonadota</taxon>
        <taxon>Alphaproteobacteria</taxon>
        <taxon>Rhodospirillales</taxon>
        <taxon>Rhodovibrionaceae</taxon>
        <taxon>Limibacillus</taxon>
    </lineage>
</organism>
<proteinExistence type="predicted"/>
<dbReference type="Proteomes" id="UP000581135">
    <property type="component" value="Unassembled WGS sequence"/>
</dbReference>
<protein>
    <submittedName>
        <fullName evidence="3">N-carbamoylputrescine amidase</fullName>
        <ecNumber evidence="3">3.5.1.53</ecNumber>
    </submittedName>
</protein>
<dbReference type="PANTHER" id="PTHR43674:SF2">
    <property type="entry name" value="BETA-UREIDOPROPIONASE"/>
    <property type="match status" value="1"/>
</dbReference>
<dbReference type="GO" id="GO:0033388">
    <property type="term" value="P:putrescine biosynthetic process from arginine"/>
    <property type="evidence" value="ECO:0007669"/>
    <property type="project" value="TreeGrafter"/>
</dbReference>
<gene>
    <name evidence="3" type="ORF">FHR98_000516</name>
</gene>
<accession>A0A839SN54</accession>
<dbReference type="AlphaFoldDB" id="A0A839SN54"/>
<dbReference type="GO" id="GO:0050126">
    <property type="term" value="F:N-carbamoylputrescine amidase activity"/>
    <property type="evidence" value="ECO:0007669"/>
    <property type="project" value="UniProtKB-EC"/>
</dbReference>
<dbReference type="Gene3D" id="3.60.110.10">
    <property type="entry name" value="Carbon-nitrogen hydrolase"/>
    <property type="match status" value="1"/>
</dbReference>
<dbReference type="InterPro" id="IPR050345">
    <property type="entry name" value="Aliph_Amidase/BUP"/>
</dbReference>
<comment type="caution">
    <text evidence="3">The sequence shown here is derived from an EMBL/GenBank/DDBJ whole genome shotgun (WGS) entry which is preliminary data.</text>
</comment>
<dbReference type="SUPFAM" id="SSF56317">
    <property type="entry name" value="Carbon-nitrogen hydrolase"/>
    <property type="match status" value="1"/>
</dbReference>
<keyword evidence="1 3" id="KW-0378">Hydrolase</keyword>
<keyword evidence="4" id="KW-1185">Reference proteome</keyword>
<dbReference type="RefSeq" id="WP_183415049.1">
    <property type="nucleotide sequence ID" value="NZ_JACHXA010000001.1"/>
</dbReference>
<dbReference type="EC" id="3.5.1.53" evidence="3"/>
<evidence type="ECO:0000313" key="4">
    <source>
        <dbReference type="Proteomes" id="UP000581135"/>
    </source>
</evidence>
<dbReference type="PROSITE" id="PS50263">
    <property type="entry name" value="CN_HYDROLASE"/>
    <property type="match status" value="1"/>
</dbReference>
<name>A0A839SN54_9PROT</name>
<feature type="domain" description="CN hydrolase" evidence="2">
    <location>
        <begin position="10"/>
        <end position="274"/>
    </location>
</feature>
<dbReference type="EMBL" id="JACHXA010000001">
    <property type="protein sequence ID" value="MBB3064251.1"/>
    <property type="molecule type" value="Genomic_DNA"/>
</dbReference>
<dbReference type="PANTHER" id="PTHR43674">
    <property type="entry name" value="NITRILASE C965.09-RELATED"/>
    <property type="match status" value="1"/>
</dbReference>
<reference evidence="3 4" key="1">
    <citation type="submission" date="2020-08" db="EMBL/GenBank/DDBJ databases">
        <title>Genomic Encyclopedia of Type Strains, Phase III (KMG-III): the genomes of soil and plant-associated and newly described type strains.</title>
        <authorList>
            <person name="Whitman W."/>
        </authorList>
    </citation>
    <scope>NUCLEOTIDE SEQUENCE [LARGE SCALE GENOMIC DNA]</scope>
    <source>
        <strain evidence="3 4">CECT 8803</strain>
    </source>
</reference>
<evidence type="ECO:0000256" key="1">
    <source>
        <dbReference type="ARBA" id="ARBA00022801"/>
    </source>
</evidence>
<dbReference type="InterPro" id="IPR003010">
    <property type="entry name" value="C-N_Hydrolase"/>
</dbReference>
<evidence type="ECO:0000313" key="3">
    <source>
        <dbReference type="EMBL" id="MBB3064251.1"/>
    </source>
</evidence>
<dbReference type="InterPro" id="IPR036526">
    <property type="entry name" value="C-N_Hydrolase_sf"/>
</dbReference>
<sequence length="306" mass="34587">MVTTDKKREVEVLVVQCGGADPVPEKNVEANIKLVYEAVKDRKPHFIVFTELSNTQYFCGYNDPKWFGLAEPIDGPSVTRMREVAKDIGCYILFTFYEKGFVKGEYFNSLAVIDPRGELVPGTLPDGRQVKCYRKCHIPDQYSYSPGLNERYYFKGGPGLPVFDTDHGRIGSLICYERSFPEGWRVLALHGAEIIFVPTAAWGNYRADSWGFELRTTAVQNGVFVVAPNKGGSEITEGERIFYGHSIVYSPMGELLAEGPKQQGPATIWATLDMSEVERHGRRYTFFRDRRPELYSSLADVSRNGY</sequence>